<evidence type="ECO:0000256" key="1">
    <source>
        <dbReference type="ARBA" id="ARBA00004370"/>
    </source>
</evidence>
<dbReference type="GeneID" id="98161508"/>
<dbReference type="InterPro" id="IPR006694">
    <property type="entry name" value="Fatty_acid_hydroxylase"/>
</dbReference>
<evidence type="ECO:0000256" key="4">
    <source>
        <dbReference type="ARBA" id="ARBA00023136"/>
    </source>
</evidence>
<comment type="caution">
    <text evidence="8">The sequence shown here is derived from an EMBL/GenBank/DDBJ whole genome shotgun (WGS) entry which is preliminary data.</text>
</comment>
<proteinExistence type="predicted"/>
<dbReference type="EMBL" id="JBFXLR010000039">
    <property type="protein sequence ID" value="KAL2844889.1"/>
    <property type="molecule type" value="Genomic_DNA"/>
</dbReference>
<dbReference type="Pfam" id="PF04116">
    <property type="entry name" value="FA_hydroxylase"/>
    <property type="match status" value="1"/>
</dbReference>
<dbReference type="Proteomes" id="UP001610444">
    <property type="component" value="Unassembled WGS sequence"/>
</dbReference>
<comment type="subcellular location">
    <subcellularLocation>
        <location evidence="1">Membrane</location>
    </subcellularLocation>
</comment>
<evidence type="ECO:0000256" key="2">
    <source>
        <dbReference type="ARBA" id="ARBA00022692"/>
    </source>
</evidence>
<evidence type="ECO:0000259" key="7">
    <source>
        <dbReference type="Pfam" id="PF04116"/>
    </source>
</evidence>
<organism evidence="8 9">
    <name type="scientific">Aspergillus pseudodeflectus</name>
    <dbReference type="NCBI Taxonomy" id="176178"/>
    <lineage>
        <taxon>Eukaryota</taxon>
        <taxon>Fungi</taxon>
        <taxon>Dikarya</taxon>
        <taxon>Ascomycota</taxon>
        <taxon>Pezizomycotina</taxon>
        <taxon>Eurotiomycetes</taxon>
        <taxon>Eurotiomycetidae</taxon>
        <taxon>Eurotiales</taxon>
        <taxon>Aspergillaceae</taxon>
        <taxon>Aspergillus</taxon>
        <taxon>Aspergillus subgen. Nidulantes</taxon>
    </lineage>
</organism>
<keyword evidence="2 6" id="KW-0812">Transmembrane</keyword>
<feature type="region of interest" description="Disordered" evidence="5">
    <location>
        <begin position="1"/>
        <end position="33"/>
    </location>
</feature>
<feature type="transmembrane region" description="Helical" evidence="6">
    <location>
        <begin position="147"/>
        <end position="166"/>
    </location>
</feature>
<evidence type="ECO:0000256" key="6">
    <source>
        <dbReference type="SAM" id="Phobius"/>
    </source>
</evidence>
<feature type="transmembrane region" description="Helical" evidence="6">
    <location>
        <begin position="178"/>
        <end position="198"/>
    </location>
</feature>
<accession>A0ABR4JZA3</accession>
<dbReference type="PANTHER" id="PTHR11863">
    <property type="entry name" value="STEROL DESATURASE"/>
    <property type="match status" value="1"/>
</dbReference>
<keyword evidence="4 6" id="KW-0472">Membrane</keyword>
<name>A0ABR4JZA3_9EURO</name>
<evidence type="ECO:0000256" key="3">
    <source>
        <dbReference type="ARBA" id="ARBA00022989"/>
    </source>
</evidence>
<evidence type="ECO:0000313" key="8">
    <source>
        <dbReference type="EMBL" id="KAL2844889.1"/>
    </source>
</evidence>
<dbReference type="RefSeq" id="XP_070896355.1">
    <property type="nucleotide sequence ID" value="XM_071046344.1"/>
</dbReference>
<gene>
    <name evidence="8" type="ORF">BJX68DRAFT_269423</name>
</gene>
<reference evidence="8 9" key="1">
    <citation type="submission" date="2024-07" db="EMBL/GenBank/DDBJ databases">
        <title>Section-level genome sequencing and comparative genomics of Aspergillus sections Usti and Cavernicolus.</title>
        <authorList>
            <consortium name="Lawrence Berkeley National Laboratory"/>
            <person name="Nybo J.L."/>
            <person name="Vesth T.C."/>
            <person name="Theobald S."/>
            <person name="Frisvad J.C."/>
            <person name="Larsen T.O."/>
            <person name="Kjaerboelling I."/>
            <person name="Rothschild-Mancinelli K."/>
            <person name="Lyhne E.K."/>
            <person name="Kogle M.E."/>
            <person name="Barry K."/>
            <person name="Clum A."/>
            <person name="Na H."/>
            <person name="Ledsgaard L."/>
            <person name="Lin J."/>
            <person name="Lipzen A."/>
            <person name="Kuo A."/>
            <person name="Riley R."/>
            <person name="Mondo S."/>
            <person name="LaButti K."/>
            <person name="Haridas S."/>
            <person name="Pangalinan J."/>
            <person name="Salamov A.A."/>
            <person name="Simmons B.A."/>
            <person name="Magnuson J.K."/>
            <person name="Chen J."/>
            <person name="Drula E."/>
            <person name="Henrissat B."/>
            <person name="Wiebenga A."/>
            <person name="Lubbers R.J."/>
            <person name="Gomes A.C."/>
            <person name="Macurrencykelacurrency M.R."/>
            <person name="Stajich J."/>
            <person name="Grigoriev I.V."/>
            <person name="Mortensen U.H."/>
            <person name="De vries R.P."/>
            <person name="Baker S.E."/>
            <person name="Andersen M.R."/>
        </authorList>
    </citation>
    <scope>NUCLEOTIDE SEQUENCE [LARGE SCALE GENOMIC DNA]</scope>
    <source>
        <strain evidence="8 9">CBS 756.74</strain>
    </source>
</reference>
<protein>
    <recommendedName>
        <fullName evidence="7">Fatty acid hydroxylase domain-containing protein</fullName>
    </recommendedName>
</protein>
<feature type="transmembrane region" description="Helical" evidence="6">
    <location>
        <begin position="71"/>
        <end position="88"/>
    </location>
</feature>
<feature type="transmembrane region" description="Helical" evidence="6">
    <location>
        <begin position="100"/>
        <end position="126"/>
    </location>
</feature>
<keyword evidence="3 6" id="KW-1133">Transmembrane helix</keyword>
<feature type="compositionally biased region" description="Basic and acidic residues" evidence="5">
    <location>
        <begin position="1"/>
        <end position="16"/>
    </location>
</feature>
<dbReference type="InterPro" id="IPR050307">
    <property type="entry name" value="Sterol_Desaturase_Related"/>
</dbReference>
<evidence type="ECO:0000313" key="9">
    <source>
        <dbReference type="Proteomes" id="UP001610444"/>
    </source>
</evidence>
<evidence type="ECO:0000256" key="5">
    <source>
        <dbReference type="SAM" id="MobiDB-lite"/>
    </source>
</evidence>
<sequence>MSRLHKPEMRRSKVEASPKSAQFPSKGKPGALGRWLSRWSAKNSSGDNRRIPLHSEDDAVPHLPNWHIQRWVLLHAFFPLALHQIYVTTMGTNVGSIAAFIFYGICFTVIGAHEVFILNRLGYIYGYFDGKRHVRDSVARIGGARPIAALLLASTLRPMLIVWLRYDHRTTPASMSWMWLPVEIGLYALVFDFWFYCYHRIMHETSLWAYHKTHHHAKHPCTLLSLHTGIMEWIYETAGLPTATLLSFKCMGLPMGFYEIWVCELYVLWFELGGHSGIRINASPPTPFFWLLKAFNVDNSIEDHDLHHRAGWKLSYNYGKQSRLWDRLFGTSRPRIESVPDNIDYSNPASFPLF</sequence>
<keyword evidence="9" id="KW-1185">Reference proteome</keyword>
<feature type="domain" description="Fatty acid hydroxylase" evidence="7">
    <location>
        <begin position="186"/>
        <end position="331"/>
    </location>
</feature>